<dbReference type="PANTHER" id="PTHR22749:SF6">
    <property type="entry name" value="RIBOFLAVIN KINASE"/>
    <property type="match status" value="1"/>
</dbReference>
<evidence type="ECO:0000313" key="17">
    <source>
        <dbReference type="EMBL" id="BAM06360.1"/>
    </source>
</evidence>
<dbReference type="GO" id="GO:0005524">
    <property type="term" value="F:ATP binding"/>
    <property type="evidence" value="ECO:0007669"/>
    <property type="project" value="UniProtKB-UniRule"/>
</dbReference>
<comment type="similarity">
    <text evidence="15">Belongs to the ribF family.</text>
</comment>
<dbReference type="NCBIfam" id="NF004162">
    <property type="entry name" value="PRK05627.1-5"/>
    <property type="match status" value="1"/>
</dbReference>
<evidence type="ECO:0000256" key="10">
    <source>
        <dbReference type="ARBA" id="ARBA00022827"/>
    </source>
</evidence>
<dbReference type="GO" id="GO:0008531">
    <property type="term" value="F:riboflavin kinase activity"/>
    <property type="evidence" value="ECO:0007669"/>
    <property type="project" value="UniProtKB-UniRule"/>
</dbReference>
<keyword evidence="5 15" id="KW-0288">FMN</keyword>
<comment type="pathway">
    <text evidence="3 15">Cofactor biosynthesis; FMN biosynthesis; FMN from riboflavin (ATP route): step 1/1.</text>
</comment>
<dbReference type="CDD" id="cd02064">
    <property type="entry name" value="FAD_synthetase_N"/>
    <property type="match status" value="1"/>
</dbReference>
<dbReference type="HOGENOM" id="CLU_048437_0_2_0"/>
<dbReference type="OrthoDB" id="9803667at2"/>
<keyword evidence="6 15" id="KW-0808">Transferase</keyword>
<comment type="catalytic activity">
    <reaction evidence="13 15">
        <text>riboflavin + ATP = FMN + ADP + H(+)</text>
        <dbReference type="Rhea" id="RHEA:14357"/>
        <dbReference type="ChEBI" id="CHEBI:15378"/>
        <dbReference type="ChEBI" id="CHEBI:30616"/>
        <dbReference type="ChEBI" id="CHEBI:57986"/>
        <dbReference type="ChEBI" id="CHEBI:58210"/>
        <dbReference type="ChEBI" id="CHEBI:456216"/>
        <dbReference type="EC" id="2.7.1.26"/>
    </reaction>
</comment>
<dbReference type="Pfam" id="PF01687">
    <property type="entry name" value="Flavokinase"/>
    <property type="match status" value="1"/>
</dbReference>
<dbReference type="Gene3D" id="3.40.50.620">
    <property type="entry name" value="HUPs"/>
    <property type="match status" value="1"/>
</dbReference>
<dbReference type="eggNOG" id="COG0196">
    <property type="taxonomic scope" value="Bacteria"/>
</dbReference>
<dbReference type="Proteomes" id="UP000007382">
    <property type="component" value="Chromosome"/>
</dbReference>
<keyword evidence="12" id="KW-0511">Multifunctional enzyme</keyword>
<evidence type="ECO:0000256" key="12">
    <source>
        <dbReference type="ARBA" id="ARBA00023268"/>
    </source>
</evidence>
<dbReference type="AlphaFoldDB" id="I0IM61"/>
<evidence type="ECO:0000256" key="6">
    <source>
        <dbReference type="ARBA" id="ARBA00022679"/>
    </source>
</evidence>
<evidence type="ECO:0000256" key="15">
    <source>
        <dbReference type="PIRNR" id="PIRNR004491"/>
    </source>
</evidence>
<reference evidence="17 18" key="1">
    <citation type="journal article" date="2012" name="J. Bacteriol.">
        <title>Complete Genome Sequence of Leptospirillum ferrooxidans Strain C2-3, Isolated from a Fresh Volcanic Ash Deposit on the Island of Miyake, Japan.</title>
        <authorList>
            <person name="Fujimura R."/>
            <person name="Sato Y."/>
            <person name="Nishizawa T."/>
            <person name="Oshima K."/>
            <person name="Kim S.-W."/>
            <person name="Hattori M."/>
            <person name="Kamijo T."/>
            <person name="Ohta H."/>
        </authorList>
    </citation>
    <scope>NUCLEOTIDE SEQUENCE [LARGE SCALE GENOMIC DNA]</scope>
    <source>
        <strain evidence="17 18">C2-3</strain>
    </source>
</reference>
<evidence type="ECO:0000256" key="4">
    <source>
        <dbReference type="ARBA" id="ARBA00022630"/>
    </source>
</evidence>
<dbReference type="InterPro" id="IPR002606">
    <property type="entry name" value="Riboflavin_kinase_bac"/>
</dbReference>
<keyword evidence="4 15" id="KW-0285">Flavoprotein</keyword>
<dbReference type="InterPro" id="IPR015865">
    <property type="entry name" value="Riboflavin_kinase_bac/euk"/>
</dbReference>
<protein>
    <recommendedName>
        <fullName evidence="15">Riboflavin biosynthesis protein</fullName>
    </recommendedName>
    <domain>
        <recommendedName>
            <fullName evidence="15">Riboflavin kinase</fullName>
            <ecNumber evidence="15">2.7.1.26</ecNumber>
        </recommendedName>
        <alternativeName>
            <fullName evidence="15">Flavokinase</fullName>
        </alternativeName>
    </domain>
    <domain>
        <recommendedName>
            <fullName evidence="15">FMN adenylyltransferase</fullName>
            <ecNumber evidence="15">2.7.7.2</ecNumber>
        </recommendedName>
        <alternativeName>
            <fullName evidence="15">FAD pyrophosphorylase</fullName>
        </alternativeName>
        <alternativeName>
            <fullName evidence="15">FAD synthase</fullName>
        </alternativeName>
    </domain>
</protein>
<comment type="catalytic activity">
    <reaction evidence="14 15">
        <text>FMN + ATP + H(+) = FAD + diphosphate</text>
        <dbReference type="Rhea" id="RHEA:17237"/>
        <dbReference type="ChEBI" id="CHEBI:15378"/>
        <dbReference type="ChEBI" id="CHEBI:30616"/>
        <dbReference type="ChEBI" id="CHEBI:33019"/>
        <dbReference type="ChEBI" id="CHEBI:57692"/>
        <dbReference type="ChEBI" id="CHEBI:58210"/>
        <dbReference type="EC" id="2.7.7.2"/>
    </reaction>
</comment>
<evidence type="ECO:0000259" key="16">
    <source>
        <dbReference type="SMART" id="SM00904"/>
    </source>
</evidence>
<dbReference type="InterPro" id="IPR023468">
    <property type="entry name" value="Riboflavin_kinase"/>
</dbReference>
<keyword evidence="10 15" id="KW-0274">FAD</keyword>
<dbReference type="PANTHER" id="PTHR22749">
    <property type="entry name" value="RIBOFLAVIN KINASE/FMN ADENYLYLTRANSFERASE"/>
    <property type="match status" value="1"/>
</dbReference>
<evidence type="ECO:0000256" key="11">
    <source>
        <dbReference type="ARBA" id="ARBA00022840"/>
    </source>
</evidence>
<keyword evidence="7 15" id="KW-0548">Nucleotidyltransferase</keyword>
<dbReference type="SUPFAM" id="SSF82114">
    <property type="entry name" value="Riboflavin kinase-like"/>
    <property type="match status" value="1"/>
</dbReference>
<name>I0IM61_LEPFC</name>
<dbReference type="SMART" id="SM00904">
    <property type="entry name" value="Flavokinase"/>
    <property type="match status" value="1"/>
</dbReference>
<dbReference type="EC" id="2.7.7.2" evidence="15"/>
<dbReference type="InterPro" id="IPR015864">
    <property type="entry name" value="FAD_synthase"/>
</dbReference>
<evidence type="ECO:0000256" key="14">
    <source>
        <dbReference type="ARBA" id="ARBA00049494"/>
    </source>
</evidence>
<reference evidence="18" key="2">
    <citation type="submission" date="2012-03" db="EMBL/GenBank/DDBJ databases">
        <title>The complete genome sequence of the pioneer microbe on fresh volcanic deposit, Leptospirillum ferrooxidans strain C2-3.</title>
        <authorList>
            <person name="Fujimura R."/>
            <person name="Sato Y."/>
            <person name="Nishizawa T."/>
            <person name="Nanba K."/>
            <person name="Oshima K."/>
            <person name="Hattori M."/>
            <person name="Kamijo T."/>
            <person name="Ohta H."/>
        </authorList>
    </citation>
    <scope>NUCLEOTIDE SEQUENCE [LARGE SCALE GENOMIC DNA]</scope>
    <source>
        <strain evidence="18">C2-3</strain>
    </source>
</reference>
<sequence>MKIIEQFSDEGFSPSNNPYPSGTKTFLSIGNFDGVHKGHQQLLRRLVSLAREHRALATVITFSPHPLEILFPEKPFLRIMDPSQKERILASTGVDILTIVPFTTQLAKMSPDAFTTSFLKKLFPLAGLIIEENFRFGHQRIGSVSDFQRILTPDGISVEVIPPLTENGSRVSSSRIRDLIRSGNVREAGDLLTRPFQIEGPIIDGERRGRRIGFPTINILPPAGRVLPPNGVYATITKIQEKQYPGVSYIGSRPTFGQGQIILETHLFDFEGDLYGLMAEVSFIDHLRGERSFSGPQELIQSIRQDSEQSRKLLHELSG</sequence>
<dbReference type="Pfam" id="PF06574">
    <property type="entry name" value="FAD_syn"/>
    <property type="match status" value="1"/>
</dbReference>
<dbReference type="NCBIfam" id="TIGR00083">
    <property type="entry name" value="ribF"/>
    <property type="match status" value="1"/>
</dbReference>
<dbReference type="GO" id="GO:0003919">
    <property type="term" value="F:FMN adenylyltransferase activity"/>
    <property type="evidence" value="ECO:0007669"/>
    <property type="project" value="UniProtKB-UniRule"/>
</dbReference>
<keyword evidence="18" id="KW-1185">Reference proteome</keyword>
<dbReference type="SUPFAM" id="SSF52374">
    <property type="entry name" value="Nucleotidylyl transferase"/>
    <property type="match status" value="1"/>
</dbReference>
<keyword evidence="11 15" id="KW-0067">ATP-binding</keyword>
<keyword evidence="8 15" id="KW-0547">Nucleotide-binding</keyword>
<dbReference type="InterPro" id="IPR014729">
    <property type="entry name" value="Rossmann-like_a/b/a_fold"/>
</dbReference>
<dbReference type="GO" id="GO:0009231">
    <property type="term" value="P:riboflavin biosynthetic process"/>
    <property type="evidence" value="ECO:0007669"/>
    <property type="project" value="InterPro"/>
</dbReference>
<proteinExistence type="inferred from homology"/>
<comment type="function">
    <text evidence="1">Catalyzes the phosphorylation of riboflavin to FMN followed by the adenylation of FMN to FAD.</text>
</comment>
<accession>I0IM61</accession>
<evidence type="ECO:0000256" key="13">
    <source>
        <dbReference type="ARBA" id="ARBA00047880"/>
    </source>
</evidence>
<dbReference type="FunFam" id="3.40.50.620:FF:000021">
    <property type="entry name" value="Riboflavin biosynthesis protein"/>
    <property type="match status" value="1"/>
</dbReference>
<dbReference type="STRING" id="1162668.LFE_0645"/>
<dbReference type="UniPathway" id="UPA00277">
    <property type="reaction ID" value="UER00407"/>
</dbReference>
<dbReference type="GO" id="GO:0006747">
    <property type="term" value="P:FAD biosynthetic process"/>
    <property type="evidence" value="ECO:0007669"/>
    <property type="project" value="UniProtKB-UniRule"/>
</dbReference>
<dbReference type="Gene3D" id="2.40.30.30">
    <property type="entry name" value="Riboflavin kinase-like"/>
    <property type="match status" value="1"/>
</dbReference>
<dbReference type="KEGG" id="lfc:LFE_0645"/>
<evidence type="ECO:0000256" key="9">
    <source>
        <dbReference type="ARBA" id="ARBA00022777"/>
    </source>
</evidence>
<dbReference type="EMBL" id="AP012342">
    <property type="protein sequence ID" value="BAM06360.1"/>
    <property type="molecule type" value="Genomic_DNA"/>
</dbReference>
<keyword evidence="9 15" id="KW-0418">Kinase</keyword>
<comment type="pathway">
    <text evidence="2 15">Cofactor biosynthesis; FAD biosynthesis; FAD from FMN: step 1/1.</text>
</comment>
<dbReference type="InterPro" id="IPR023465">
    <property type="entry name" value="Riboflavin_kinase_dom_sf"/>
</dbReference>
<feature type="domain" description="Riboflavin kinase" evidence="16">
    <location>
        <begin position="191"/>
        <end position="315"/>
    </location>
</feature>
<evidence type="ECO:0000313" key="18">
    <source>
        <dbReference type="Proteomes" id="UP000007382"/>
    </source>
</evidence>
<evidence type="ECO:0000256" key="2">
    <source>
        <dbReference type="ARBA" id="ARBA00004726"/>
    </source>
</evidence>
<dbReference type="EC" id="2.7.1.26" evidence="15"/>
<evidence type="ECO:0000256" key="5">
    <source>
        <dbReference type="ARBA" id="ARBA00022643"/>
    </source>
</evidence>
<organism evidence="17 18">
    <name type="scientific">Leptospirillum ferrooxidans (strain C2-3)</name>
    <dbReference type="NCBI Taxonomy" id="1162668"/>
    <lineage>
        <taxon>Bacteria</taxon>
        <taxon>Pseudomonadati</taxon>
        <taxon>Nitrospirota</taxon>
        <taxon>Nitrospiria</taxon>
        <taxon>Nitrospirales</taxon>
        <taxon>Nitrospiraceae</taxon>
        <taxon>Leptospirillum</taxon>
    </lineage>
</organism>
<evidence type="ECO:0000256" key="8">
    <source>
        <dbReference type="ARBA" id="ARBA00022741"/>
    </source>
</evidence>
<gene>
    <name evidence="17" type="primary">ribC</name>
    <name evidence="17" type="ordered locus">LFE_0645</name>
</gene>
<evidence type="ECO:0000256" key="7">
    <source>
        <dbReference type="ARBA" id="ARBA00022695"/>
    </source>
</evidence>
<evidence type="ECO:0000256" key="1">
    <source>
        <dbReference type="ARBA" id="ARBA00002121"/>
    </source>
</evidence>
<dbReference type="UniPathway" id="UPA00276">
    <property type="reaction ID" value="UER00406"/>
</dbReference>
<dbReference type="PIRSF" id="PIRSF004491">
    <property type="entry name" value="FAD_Synth"/>
    <property type="match status" value="1"/>
</dbReference>
<dbReference type="GO" id="GO:0009398">
    <property type="term" value="P:FMN biosynthetic process"/>
    <property type="evidence" value="ECO:0007669"/>
    <property type="project" value="UniProtKB-UniRule"/>
</dbReference>
<dbReference type="RefSeq" id="WP_014448852.1">
    <property type="nucleotide sequence ID" value="NC_017094.1"/>
</dbReference>
<dbReference type="PATRIC" id="fig|1162668.3.peg.751"/>
<evidence type="ECO:0000256" key="3">
    <source>
        <dbReference type="ARBA" id="ARBA00005201"/>
    </source>
</evidence>